<sequence>MTDRELKLNSLSRYSKSSPLFILEEHGHCEVPAGCGGVVLRWRDPAAGVPITMWSHTGGPCEPLLDGSPVTSGRPLVPYGEHVLAFAVTEIDPAFMVLMFAGVHRSSDDEHVTTVPPEPGGVSVLSAADGTWRYTLTEPPDDAWTLPGFEDADWPSMDAVADRPPVEGSWDPVGYRIGKMTERGAVGLGVPGAPGARVRAWIRKEFTVPRMGGDR</sequence>
<dbReference type="Proteomes" id="UP000256661">
    <property type="component" value="Unassembled WGS sequence"/>
</dbReference>
<proteinExistence type="predicted"/>
<dbReference type="EMBL" id="QTTT01000001">
    <property type="protein sequence ID" value="REE99061.1"/>
    <property type="molecule type" value="Genomic_DNA"/>
</dbReference>
<accession>A0A3D9T5J9</accession>
<comment type="caution">
    <text evidence="1">The sequence shown here is derived from an EMBL/GenBank/DDBJ whole genome shotgun (WGS) entry which is preliminary data.</text>
</comment>
<dbReference type="AlphaFoldDB" id="A0A3D9T5J9"/>
<evidence type="ECO:0000313" key="2">
    <source>
        <dbReference type="Proteomes" id="UP000256661"/>
    </source>
</evidence>
<gene>
    <name evidence="1" type="ORF">DFJ69_4566</name>
</gene>
<dbReference type="RefSeq" id="WP_116024425.1">
    <property type="nucleotide sequence ID" value="NZ_QTTT01000001.1"/>
</dbReference>
<organism evidence="1 2">
    <name type="scientific">Thermomonospora umbrina</name>
    <dbReference type="NCBI Taxonomy" id="111806"/>
    <lineage>
        <taxon>Bacteria</taxon>
        <taxon>Bacillati</taxon>
        <taxon>Actinomycetota</taxon>
        <taxon>Actinomycetes</taxon>
        <taxon>Streptosporangiales</taxon>
        <taxon>Thermomonosporaceae</taxon>
        <taxon>Thermomonospora</taxon>
    </lineage>
</organism>
<name>A0A3D9T5J9_9ACTN</name>
<keyword evidence="2" id="KW-1185">Reference proteome</keyword>
<reference evidence="1 2" key="1">
    <citation type="submission" date="2018-08" db="EMBL/GenBank/DDBJ databases">
        <title>Sequencing the genomes of 1000 actinobacteria strains.</title>
        <authorList>
            <person name="Klenk H.-P."/>
        </authorList>
    </citation>
    <scope>NUCLEOTIDE SEQUENCE [LARGE SCALE GENOMIC DNA]</scope>
    <source>
        <strain evidence="1 2">DSM 43927</strain>
    </source>
</reference>
<evidence type="ECO:0000313" key="1">
    <source>
        <dbReference type="EMBL" id="REE99061.1"/>
    </source>
</evidence>
<protein>
    <submittedName>
        <fullName evidence="1">Uncharacterized protein</fullName>
    </submittedName>
</protein>
<dbReference type="OrthoDB" id="5513258at2"/>